<evidence type="ECO:0000256" key="2">
    <source>
        <dbReference type="ARBA" id="ARBA00022801"/>
    </source>
</evidence>
<dbReference type="GO" id="GO:0004553">
    <property type="term" value="F:hydrolase activity, hydrolyzing O-glycosyl compounds"/>
    <property type="evidence" value="ECO:0007669"/>
    <property type="project" value="InterPro"/>
</dbReference>
<dbReference type="InterPro" id="IPR000757">
    <property type="entry name" value="Beta-glucanase-like"/>
</dbReference>
<dbReference type="InterPro" id="IPR013320">
    <property type="entry name" value="ConA-like_dom_sf"/>
</dbReference>
<accession>A0A9P6TGB6</accession>
<dbReference type="GO" id="GO:0005975">
    <property type="term" value="P:carbohydrate metabolic process"/>
    <property type="evidence" value="ECO:0007669"/>
    <property type="project" value="InterPro"/>
</dbReference>
<dbReference type="OrthoDB" id="4781at2759"/>
<dbReference type="AlphaFoldDB" id="A0A9P6TGB6"/>
<protein>
    <recommendedName>
        <fullName evidence="4">GH16 domain-containing protein</fullName>
    </recommendedName>
</protein>
<dbReference type="SUPFAM" id="SSF49899">
    <property type="entry name" value="Concanavalin A-like lectins/glucanases"/>
    <property type="match status" value="1"/>
</dbReference>
<evidence type="ECO:0000256" key="3">
    <source>
        <dbReference type="ARBA" id="ARBA00023295"/>
    </source>
</evidence>
<dbReference type="EMBL" id="MU167218">
    <property type="protein sequence ID" value="KAG0150580.1"/>
    <property type="molecule type" value="Genomic_DNA"/>
</dbReference>
<organism evidence="5 6">
    <name type="scientific">Cronartium quercuum f. sp. fusiforme G11</name>
    <dbReference type="NCBI Taxonomy" id="708437"/>
    <lineage>
        <taxon>Eukaryota</taxon>
        <taxon>Fungi</taxon>
        <taxon>Dikarya</taxon>
        <taxon>Basidiomycota</taxon>
        <taxon>Pucciniomycotina</taxon>
        <taxon>Pucciniomycetes</taxon>
        <taxon>Pucciniales</taxon>
        <taxon>Coleosporiaceae</taxon>
        <taxon>Cronartium</taxon>
    </lineage>
</organism>
<sequence length="187" mass="19727">MTPGGGLELVLNPPAGAVTVSKDGHTNDKLGDGASINSTFSLLYGKVSYTLQASGVPGTVSAAVLIGTKTDDEIDVEILGGDPTHWQTNVFRSAPGETSPLYGVFGGVHGYPGNGRCDAFHTYLIDWSPSRIQWSVDGQVVRTLTPAQTLHNGQQHYPSAPSRLQIGVWDASNPSGTSQWAKGPIPW</sequence>
<dbReference type="GO" id="GO:0031505">
    <property type="term" value="P:fungal-type cell wall organization"/>
    <property type="evidence" value="ECO:0007669"/>
    <property type="project" value="TreeGrafter"/>
</dbReference>
<dbReference type="PANTHER" id="PTHR10963:SF22">
    <property type="entry name" value="GLYCOSIDASE CRH2-RELATED"/>
    <property type="match status" value="1"/>
</dbReference>
<dbReference type="PROSITE" id="PS51762">
    <property type="entry name" value="GH16_2"/>
    <property type="match status" value="1"/>
</dbReference>
<dbReference type="InterPro" id="IPR050546">
    <property type="entry name" value="Glycosyl_Hydrlase_16"/>
</dbReference>
<dbReference type="GO" id="GO:0016757">
    <property type="term" value="F:glycosyltransferase activity"/>
    <property type="evidence" value="ECO:0007669"/>
    <property type="project" value="TreeGrafter"/>
</dbReference>
<reference evidence="5" key="1">
    <citation type="submission" date="2013-11" db="EMBL/GenBank/DDBJ databases">
        <title>Genome sequence of the fusiform rust pathogen reveals effectors for host alternation and coevolution with pine.</title>
        <authorList>
            <consortium name="DOE Joint Genome Institute"/>
            <person name="Smith K."/>
            <person name="Pendleton A."/>
            <person name="Kubisiak T."/>
            <person name="Anderson C."/>
            <person name="Salamov A."/>
            <person name="Aerts A."/>
            <person name="Riley R."/>
            <person name="Clum A."/>
            <person name="Lindquist E."/>
            <person name="Ence D."/>
            <person name="Campbell M."/>
            <person name="Kronenberg Z."/>
            <person name="Feau N."/>
            <person name="Dhillon B."/>
            <person name="Hamelin R."/>
            <person name="Burleigh J."/>
            <person name="Smith J."/>
            <person name="Yandell M."/>
            <person name="Nelson C."/>
            <person name="Grigoriev I."/>
            <person name="Davis J."/>
        </authorList>
    </citation>
    <scope>NUCLEOTIDE SEQUENCE</scope>
    <source>
        <strain evidence="5">G11</strain>
    </source>
</reference>
<evidence type="ECO:0000256" key="1">
    <source>
        <dbReference type="ARBA" id="ARBA00022729"/>
    </source>
</evidence>
<evidence type="ECO:0000313" key="5">
    <source>
        <dbReference type="EMBL" id="KAG0150580.1"/>
    </source>
</evidence>
<evidence type="ECO:0000313" key="6">
    <source>
        <dbReference type="Proteomes" id="UP000886653"/>
    </source>
</evidence>
<dbReference type="Pfam" id="PF00722">
    <property type="entry name" value="Glyco_hydro_16"/>
    <property type="match status" value="1"/>
</dbReference>
<name>A0A9P6TGB6_9BASI</name>
<dbReference type="GO" id="GO:0009277">
    <property type="term" value="C:fungal-type cell wall"/>
    <property type="evidence" value="ECO:0007669"/>
    <property type="project" value="TreeGrafter"/>
</dbReference>
<keyword evidence="6" id="KW-1185">Reference proteome</keyword>
<dbReference type="PANTHER" id="PTHR10963">
    <property type="entry name" value="GLYCOSYL HYDROLASE-RELATED"/>
    <property type="match status" value="1"/>
</dbReference>
<dbReference type="Gene3D" id="2.60.120.200">
    <property type="match status" value="1"/>
</dbReference>
<evidence type="ECO:0000259" key="4">
    <source>
        <dbReference type="PROSITE" id="PS51762"/>
    </source>
</evidence>
<feature type="domain" description="GH16" evidence="4">
    <location>
        <begin position="1"/>
        <end position="187"/>
    </location>
</feature>
<dbReference type="Proteomes" id="UP000886653">
    <property type="component" value="Unassembled WGS sequence"/>
</dbReference>
<comment type="caution">
    <text evidence="5">The sequence shown here is derived from an EMBL/GenBank/DDBJ whole genome shotgun (WGS) entry which is preliminary data.</text>
</comment>
<keyword evidence="1" id="KW-0732">Signal</keyword>
<keyword evidence="2" id="KW-0378">Hydrolase</keyword>
<keyword evidence="3" id="KW-0326">Glycosidase</keyword>
<gene>
    <name evidence="5" type="ORF">CROQUDRAFT_38105</name>
</gene>
<proteinExistence type="predicted"/>